<feature type="domain" description="DNA-directed DNA polymerase family B multifunctional" evidence="8">
    <location>
        <begin position="480"/>
        <end position="839"/>
    </location>
</feature>
<dbReference type="AlphaFoldDB" id="A0A8X6U1S8"/>
<feature type="domain" description="DNA-directed DNA polymerase family B exonuclease" evidence="9">
    <location>
        <begin position="168"/>
        <end position="336"/>
    </location>
</feature>
<dbReference type="PANTHER" id="PTHR10322">
    <property type="entry name" value="DNA POLYMERASE CATALYTIC SUBUNIT"/>
    <property type="match status" value="1"/>
</dbReference>
<keyword evidence="3 7" id="KW-0548">Nucleotidyltransferase</keyword>
<dbReference type="InterPro" id="IPR006172">
    <property type="entry name" value="DNA-dir_DNA_pol_B"/>
</dbReference>
<comment type="catalytic activity">
    <reaction evidence="6 7">
        <text>DNA(n) + a 2'-deoxyribonucleoside 5'-triphosphate = DNA(n+1) + diphosphate</text>
        <dbReference type="Rhea" id="RHEA:22508"/>
        <dbReference type="Rhea" id="RHEA-COMP:17339"/>
        <dbReference type="Rhea" id="RHEA-COMP:17340"/>
        <dbReference type="ChEBI" id="CHEBI:33019"/>
        <dbReference type="ChEBI" id="CHEBI:61560"/>
        <dbReference type="ChEBI" id="CHEBI:173112"/>
        <dbReference type="EC" id="2.7.7.7"/>
    </reaction>
</comment>
<evidence type="ECO:0000256" key="2">
    <source>
        <dbReference type="ARBA" id="ARBA00022679"/>
    </source>
</evidence>
<name>A0A8X6U1S8_NEPPI</name>
<dbReference type="Gene3D" id="3.30.342.10">
    <property type="entry name" value="DNA Polymerase, chain B, domain 1"/>
    <property type="match status" value="1"/>
</dbReference>
<dbReference type="Pfam" id="PF03104">
    <property type="entry name" value="DNA_pol_B_exo1"/>
    <property type="match status" value="1"/>
</dbReference>
<keyword evidence="11" id="KW-1185">Reference proteome</keyword>
<keyword evidence="4 7" id="KW-0239">DNA-directed DNA polymerase</keyword>
<dbReference type="GO" id="GO:0000166">
    <property type="term" value="F:nucleotide binding"/>
    <property type="evidence" value="ECO:0007669"/>
    <property type="project" value="InterPro"/>
</dbReference>
<evidence type="ECO:0000256" key="1">
    <source>
        <dbReference type="ARBA" id="ARBA00005755"/>
    </source>
</evidence>
<dbReference type="SMART" id="SM00486">
    <property type="entry name" value="POLBc"/>
    <property type="match status" value="1"/>
</dbReference>
<dbReference type="InterPro" id="IPR012337">
    <property type="entry name" value="RNaseH-like_sf"/>
</dbReference>
<evidence type="ECO:0000313" key="11">
    <source>
        <dbReference type="Proteomes" id="UP000887013"/>
    </source>
</evidence>
<evidence type="ECO:0000256" key="6">
    <source>
        <dbReference type="ARBA" id="ARBA00049244"/>
    </source>
</evidence>
<dbReference type="Gene3D" id="3.90.1600.10">
    <property type="entry name" value="Palm domain of DNA polymerase"/>
    <property type="match status" value="1"/>
</dbReference>
<evidence type="ECO:0000256" key="4">
    <source>
        <dbReference type="ARBA" id="ARBA00022932"/>
    </source>
</evidence>
<accession>A0A8X6U1S8</accession>
<dbReference type="Pfam" id="PF00136">
    <property type="entry name" value="DNA_pol_B"/>
    <property type="match status" value="1"/>
</dbReference>
<comment type="similarity">
    <text evidence="1 7">Belongs to the DNA polymerase type-B family.</text>
</comment>
<reference evidence="10" key="1">
    <citation type="submission" date="2020-08" db="EMBL/GenBank/DDBJ databases">
        <title>Multicomponent nature underlies the extraordinary mechanical properties of spider dragline silk.</title>
        <authorList>
            <person name="Kono N."/>
            <person name="Nakamura H."/>
            <person name="Mori M."/>
            <person name="Yoshida Y."/>
            <person name="Ohtoshi R."/>
            <person name="Malay A.D."/>
            <person name="Moran D.A.P."/>
            <person name="Tomita M."/>
            <person name="Numata K."/>
            <person name="Arakawa K."/>
        </authorList>
    </citation>
    <scope>NUCLEOTIDE SEQUENCE</scope>
</reference>
<dbReference type="SUPFAM" id="SSF56672">
    <property type="entry name" value="DNA/RNA polymerases"/>
    <property type="match status" value="1"/>
</dbReference>
<sequence>MLYSIRWEKLPFNTPVVAGGRPTYEPNIIHVKITFLDESGQQVQVTRPYEQWIGVCTNHVEKVIETLEHHFPDCKPIRYTYVGNTRKILPYFESRLLKNRLDSPEKPFYKLYFRTCCHEVGRFFNKYKFCYYDKADWLVRLYIDLCTKYHTQGFYYKWYTVHQASDLVESLEMHPNHTQAPDWTIGAFDLETVPMDGADRVPTGLDETDEIVMISLYKWNRRQGLRHWLLYRLPCNSPPPDMDRTHAYTSERQLLNDFHALIQDCQVLTGYNINGFDLPCLFTRLLWLQMYSILKHYSSVNVGTSVVTTFQQKIVLDLYHYFRIFSNYDLPGFKLDDVARMKLNETKVPIQSTGLWSWYTHPQVSADLLHHHSVEECHRILQPRRLPTAQFGTFKDYMYYCLKDSFLVYRLFEKEMVLSFLTERANFTAWNAVQALHMGNSSFLLELFKTYGTCLGFFVNTHFLKSPIDTRKYASVFVTKNQTYQGALNYCIPEKAYDDVSVMDFASMYPSALLSSNLCYGTCTIMTRDEWLACPAAQNLTTIAYRVHGEKDFEINTFEESPTFQYPPFDPQTDAFAIVINEQTEAFLPHIVKHFIDLRKHHQGQYKQTKDVYHYNAQLCIKILINSLYGVMANKDSCLAYMPIAMTIVTLARYQLLGSYHYLKRLNYHVCYADTDSLMVQKWPDNDCHAVNAYLNLKHVELKYEQRMKRLLVLSRKRYIYETQKGKIVTKGFQKRINELIEFISRLVLENVWSFIFSTPKPTPNPQLGVSYAWMEDNLSLSSRGWILWVDIIQQARYKCRDAKKYSIYRKTKHLSDYKSKSCVAVHMLKKYPEKANDFIEYTYSRADVAAQKPTNG</sequence>
<evidence type="ECO:0000313" key="10">
    <source>
        <dbReference type="EMBL" id="GFT71260.1"/>
    </source>
</evidence>
<dbReference type="PANTHER" id="PTHR10322:SF23">
    <property type="entry name" value="DNA POLYMERASE DELTA CATALYTIC SUBUNIT"/>
    <property type="match status" value="1"/>
</dbReference>
<dbReference type="InterPro" id="IPR017964">
    <property type="entry name" value="DNA-dir_DNA_pol_B_CS"/>
</dbReference>
<comment type="caution">
    <text evidence="10">The sequence shown here is derived from an EMBL/GenBank/DDBJ whole genome shotgun (WGS) entry which is preliminary data.</text>
</comment>
<evidence type="ECO:0000256" key="5">
    <source>
        <dbReference type="ARBA" id="ARBA00023125"/>
    </source>
</evidence>
<dbReference type="GO" id="GO:0042575">
    <property type="term" value="C:DNA polymerase complex"/>
    <property type="evidence" value="ECO:0007669"/>
    <property type="project" value="UniProtKB-ARBA"/>
</dbReference>
<dbReference type="GO" id="GO:0003887">
    <property type="term" value="F:DNA-directed DNA polymerase activity"/>
    <property type="evidence" value="ECO:0007669"/>
    <property type="project" value="UniProtKB-KW"/>
</dbReference>
<proteinExistence type="inferred from homology"/>
<dbReference type="PRINTS" id="PR00106">
    <property type="entry name" value="DNAPOLB"/>
</dbReference>
<dbReference type="GO" id="GO:0006261">
    <property type="term" value="P:DNA-templated DNA replication"/>
    <property type="evidence" value="ECO:0007669"/>
    <property type="project" value="TreeGrafter"/>
</dbReference>
<organism evidence="10 11">
    <name type="scientific">Nephila pilipes</name>
    <name type="common">Giant wood spider</name>
    <name type="synonym">Nephila maculata</name>
    <dbReference type="NCBI Taxonomy" id="299642"/>
    <lineage>
        <taxon>Eukaryota</taxon>
        <taxon>Metazoa</taxon>
        <taxon>Ecdysozoa</taxon>
        <taxon>Arthropoda</taxon>
        <taxon>Chelicerata</taxon>
        <taxon>Arachnida</taxon>
        <taxon>Araneae</taxon>
        <taxon>Araneomorphae</taxon>
        <taxon>Entelegynae</taxon>
        <taxon>Araneoidea</taxon>
        <taxon>Nephilidae</taxon>
        <taxon>Nephila</taxon>
    </lineage>
</organism>
<dbReference type="GO" id="GO:0003677">
    <property type="term" value="F:DNA binding"/>
    <property type="evidence" value="ECO:0007669"/>
    <property type="project" value="UniProtKB-KW"/>
</dbReference>
<keyword evidence="2 7" id="KW-0808">Transferase</keyword>
<dbReference type="InterPro" id="IPR023211">
    <property type="entry name" value="DNA_pol_palm_dom_sf"/>
</dbReference>
<dbReference type="Gene3D" id="3.30.420.10">
    <property type="entry name" value="Ribonuclease H-like superfamily/Ribonuclease H"/>
    <property type="match status" value="1"/>
</dbReference>
<dbReference type="InterPro" id="IPR006134">
    <property type="entry name" value="DNA-dir_DNA_pol_B_multi_dom"/>
</dbReference>
<keyword evidence="7" id="KW-0235">DNA replication</keyword>
<dbReference type="EMBL" id="BMAW01021050">
    <property type="protein sequence ID" value="GFT71260.1"/>
    <property type="molecule type" value="Genomic_DNA"/>
</dbReference>
<dbReference type="Proteomes" id="UP000887013">
    <property type="component" value="Unassembled WGS sequence"/>
</dbReference>
<dbReference type="InterPro" id="IPR006133">
    <property type="entry name" value="DNA-dir_DNA_pol_B_exonuc"/>
</dbReference>
<dbReference type="EC" id="2.7.7.7" evidence="7"/>
<evidence type="ECO:0000256" key="7">
    <source>
        <dbReference type="RuleBase" id="RU000442"/>
    </source>
</evidence>
<evidence type="ECO:0000259" key="9">
    <source>
        <dbReference type="Pfam" id="PF03104"/>
    </source>
</evidence>
<evidence type="ECO:0000256" key="3">
    <source>
        <dbReference type="ARBA" id="ARBA00022695"/>
    </source>
</evidence>
<keyword evidence="5 7" id="KW-0238">DNA-binding</keyword>
<gene>
    <name evidence="10" type="ORF">NPIL_552111</name>
</gene>
<dbReference type="OrthoDB" id="6429540at2759"/>
<dbReference type="PROSITE" id="PS00116">
    <property type="entry name" value="DNA_POLYMERASE_B"/>
    <property type="match status" value="1"/>
</dbReference>
<dbReference type="InterPro" id="IPR050240">
    <property type="entry name" value="DNA_pol_type-B"/>
</dbReference>
<dbReference type="InterPro" id="IPR043502">
    <property type="entry name" value="DNA/RNA_pol_sf"/>
</dbReference>
<dbReference type="SUPFAM" id="SSF53098">
    <property type="entry name" value="Ribonuclease H-like"/>
    <property type="match status" value="1"/>
</dbReference>
<protein>
    <recommendedName>
        <fullName evidence="7">DNA polymerase</fullName>
        <ecNumber evidence="7">2.7.7.7</ecNumber>
    </recommendedName>
</protein>
<evidence type="ECO:0000259" key="8">
    <source>
        <dbReference type="Pfam" id="PF00136"/>
    </source>
</evidence>
<dbReference type="InterPro" id="IPR036397">
    <property type="entry name" value="RNaseH_sf"/>
</dbReference>